<feature type="site" description="Transition state stabilizer" evidence="7">
    <location>
        <position position="23"/>
    </location>
</feature>
<dbReference type="Gene3D" id="3.90.550.10">
    <property type="entry name" value="Spore Coat Polysaccharide Biosynthesis Protein SpsA, Chain A"/>
    <property type="match status" value="1"/>
</dbReference>
<evidence type="ECO:0000313" key="8">
    <source>
        <dbReference type="EMBL" id="WOJ95388.1"/>
    </source>
</evidence>
<keyword evidence="6 7" id="KW-0414">Isoprene biosynthesis</keyword>
<evidence type="ECO:0000256" key="2">
    <source>
        <dbReference type="ARBA" id="ARBA00004787"/>
    </source>
</evidence>
<dbReference type="InterPro" id="IPR001228">
    <property type="entry name" value="IspD"/>
</dbReference>
<comment type="similarity">
    <text evidence="3 7">Belongs to the IspD/TarI cytidylyltransferase family. IspD subfamily.</text>
</comment>
<dbReference type="CDD" id="cd02516">
    <property type="entry name" value="CDP-ME_synthetase"/>
    <property type="match status" value="1"/>
</dbReference>
<evidence type="ECO:0000256" key="6">
    <source>
        <dbReference type="ARBA" id="ARBA00023229"/>
    </source>
</evidence>
<evidence type="ECO:0000256" key="3">
    <source>
        <dbReference type="ARBA" id="ARBA00009789"/>
    </source>
</evidence>
<dbReference type="EC" id="2.7.7.60" evidence="7"/>
<dbReference type="Proteomes" id="UP001626549">
    <property type="component" value="Chromosome"/>
</dbReference>
<protein>
    <recommendedName>
        <fullName evidence="7">2-C-methyl-D-erythritol 4-phosphate cytidylyltransferase</fullName>
        <ecNumber evidence="7">2.7.7.60</ecNumber>
    </recommendedName>
    <alternativeName>
        <fullName evidence="7">4-diphosphocytidyl-2C-methyl-D-erythritol synthase</fullName>
    </alternativeName>
    <alternativeName>
        <fullName evidence="7">MEP cytidylyltransferase</fullName>
        <shortName evidence="7">MCT</shortName>
    </alternativeName>
</protein>
<comment type="function">
    <text evidence="7">Catalyzes the formation of 4-diphosphocytidyl-2-C-methyl-D-erythritol from CTP and 2-C-methyl-D-erythritol 4-phosphate (MEP).</text>
</comment>
<dbReference type="InterPro" id="IPR050088">
    <property type="entry name" value="IspD/TarI_cytidylyltransf_bact"/>
</dbReference>
<dbReference type="PROSITE" id="PS01295">
    <property type="entry name" value="ISPD"/>
    <property type="match status" value="1"/>
</dbReference>
<comment type="pathway">
    <text evidence="2 7">Isoprenoid biosynthesis; isopentenyl diphosphate biosynthesis via DXP pathway; isopentenyl diphosphate from 1-deoxy-D-xylulose 5-phosphate: step 2/6.</text>
</comment>
<organism evidence="8 9">
    <name type="scientific">Congregibacter brevis</name>
    <dbReference type="NCBI Taxonomy" id="3081201"/>
    <lineage>
        <taxon>Bacteria</taxon>
        <taxon>Pseudomonadati</taxon>
        <taxon>Pseudomonadota</taxon>
        <taxon>Gammaproteobacteria</taxon>
        <taxon>Cellvibrionales</taxon>
        <taxon>Halieaceae</taxon>
        <taxon>Congregibacter</taxon>
    </lineage>
</organism>
<feature type="site" description="Positions MEP for the nucleophilic attack" evidence="7">
    <location>
        <position position="154"/>
    </location>
</feature>
<dbReference type="InterPro" id="IPR034683">
    <property type="entry name" value="IspD/TarI"/>
</dbReference>
<dbReference type="Pfam" id="PF01128">
    <property type="entry name" value="IspD"/>
    <property type="match status" value="1"/>
</dbReference>
<evidence type="ECO:0000256" key="4">
    <source>
        <dbReference type="ARBA" id="ARBA00022679"/>
    </source>
</evidence>
<evidence type="ECO:0000256" key="1">
    <source>
        <dbReference type="ARBA" id="ARBA00001282"/>
    </source>
</evidence>
<dbReference type="HAMAP" id="MF_00108">
    <property type="entry name" value="IspD"/>
    <property type="match status" value="1"/>
</dbReference>
<name>A0ABZ0I8K4_9GAMM</name>
<keyword evidence="4 7" id="KW-0808">Transferase</keyword>
<proteinExistence type="inferred from homology"/>
<dbReference type="EMBL" id="CP136865">
    <property type="protein sequence ID" value="WOJ95388.1"/>
    <property type="molecule type" value="Genomic_DNA"/>
</dbReference>
<evidence type="ECO:0000256" key="5">
    <source>
        <dbReference type="ARBA" id="ARBA00022695"/>
    </source>
</evidence>
<feature type="site" description="Positions MEP for the nucleophilic attack" evidence="7">
    <location>
        <position position="210"/>
    </location>
</feature>
<dbReference type="SUPFAM" id="SSF53448">
    <property type="entry name" value="Nucleotide-diphospho-sugar transferases"/>
    <property type="match status" value="1"/>
</dbReference>
<comment type="catalytic activity">
    <reaction evidence="1 7">
        <text>2-C-methyl-D-erythritol 4-phosphate + CTP + H(+) = 4-CDP-2-C-methyl-D-erythritol + diphosphate</text>
        <dbReference type="Rhea" id="RHEA:13429"/>
        <dbReference type="ChEBI" id="CHEBI:15378"/>
        <dbReference type="ChEBI" id="CHEBI:33019"/>
        <dbReference type="ChEBI" id="CHEBI:37563"/>
        <dbReference type="ChEBI" id="CHEBI:57823"/>
        <dbReference type="ChEBI" id="CHEBI:58262"/>
        <dbReference type="EC" id="2.7.7.60"/>
    </reaction>
</comment>
<dbReference type="RefSeq" id="WP_407326086.1">
    <property type="nucleotide sequence ID" value="NZ_CP136865.1"/>
</dbReference>
<keyword evidence="5 7" id="KW-0548">Nucleotidyltransferase</keyword>
<accession>A0ABZ0I8K4</accession>
<keyword evidence="9" id="KW-1185">Reference proteome</keyword>
<dbReference type="NCBIfam" id="TIGR00453">
    <property type="entry name" value="ispD"/>
    <property type="match status" value="1"/>
</dbReference>
<dbReference type="PANTHER" id="PTHR32125:SF4">
    <property type="entry name" value="2-C-METHYL-D-ERYTHRITOL 4-PHOSPHATE CYTIDYLYLTRANSFERASE, CHLOROPLASTIC"/>
    <property type="match status" value="1"/>
</dbReference>
<dbReference type="PANTHER" id="PTHR32125">
    <property type="entry name" value="2-C-METHYL-D-ERYTHRITOL 4-PHOSPHATE CYTIDYLYLTRANSFERASE, CHLOROPLASTIC"/>
    <property type="match status" value="1"/>
</dbReference>
<feature type="site" description="Transition state stabilizer" evidence="7">
    <location>
        <position position="16"/>
    </location>
</feature>
<dbReference type="InterPro" id="IPR029044">
    <property type="entry name" value="Nucleotide-diphossugar_trans"/>
</dbReference>
<dbReference type="InterPro" id="IPR018294">
    <property type="entry name" value="ISPD_synthase_CS"/>
</dbReference>
<gene>
    <name evidence="7 8" type="primary">ispD</name>
    <name evidence="8" type="ORF">R0137_08950</name>
</gene>
<evidence type="ECO:0000256" key="7">
    <source>
        <dbReference type="HAMAP-Rule" id="MF_00108"/>
    </source>
</evidence>
<reference evidence="8 9" key="1">
    <citation type="submission" date="2023-10" db="EMBL/GenBank/DDBJ databases">
        <title>Two novel species belonging to the OM43/NOR5 clade.</title>
        <authorList>
            <person name="Park M."/>
        </authorList>
    </citation>
    <scope>NUCLEOTIDE SEQUENCE [LARGE SCALE GENOMIC DNA]</scope>
    <source>
        <strain evidence="8 9">IMCC45268</strain>
    </source>
</reference>
<sequence>MSELWAVVPAAGSGSRMAQGQSKQYLQLYGRTLLDWSVGSLLSCPQLRGCVVALPKADLALDRVGVLEDARVSFCAGGASRAESVAAGVAALPAQDKDWVLVHDAARPCLSRSDLQTLIEAVSGSGVGGILALPITDTLKRGDESDHVTATLDREAVWSAQTPQMFRVGELRTALAAAQANGYAVTDEASAMEASGFAVQLVRGAVGNLKVTYASDMQLAAFWLKQLHPQEVLVEGRES</sequence>
<dbReference type="GO" id="GO:0050518">
    <property type="term" value="F:2-C-methyl-D-erythritol 4-phosphate cytidylyltransferase activity"/>
    <property type="evidence" value="ECO:0007669"/>
    <property type="project" value="UniProtKB-EC"/>
</dbReference>
<evidence type="ECO:0000313" key="9">
    <source>
        <dbReference type="Proteomes" id="UP001626549"/>
    </source>
</evidence>